<evidence type="ECO:0000313" key="4">
    <source>
        <dbReference type="Proteomes" id="UP000030669"/>
    </source>
</evidence>
<gene>
    <name evidence="3" type="ORF">GLOTRDRAFT_129549</name>
</gene>
<feature type="compositionally biased region" description="Polar residues" evidence="1">
    <location>
        <begin position="282"/>
        <end position="295"/>
    </location>
</feature>
<feature type="region of interest" description="Disordered" evidence="1">
    <location>
        <begin position="388"/>
        <end position="436"/>
    </location>
</feature>
<feature type="region of interest" description="Disordered" evidence="1">
    <location>
        <begin position="488"/>
        <end position="513"/>
    </location>
</feature>
<keyword evidence="2" id="KW-1133">Transmembrane helix</keyword>
<dbReference type="EMBL" id="KB469302">
    <property type="protein sequence ID" value="EPQ55267.1"/>
    <property type="molecule type" value="Genomic_DNA"/>
</dbReference>
<feature type="transmembrane region" description="Helical" evidence="2">
    <location>
        <begin position="195"/>
        <end position="219"/>
    </location>
</feature>
<name>S7Q6W9_GLOTA</name>
<dbReference type="KEGG" id="gtr:GLOTRDRAFT_129549"/>
<evidence type="ECO:0000256" key="1">
    <source>
        <dbReference type="SAM" id="MobiDB-lite"/>
    </source>
</evidence>
<dbReference type="Proteomes" id="UP000030669">
    <property type="component" value="Unassembled WGS sequence"/>
</dbReference>
<feature type="compositionally biased region" description="Polar residues" evidence="1">
    <location>
        <begin position="415"/>
        <end position="425"/>
    </location>
</feature>
<feature type="compositionally biased region" description="Low complexity" evidence="1">
    <location>
        <begin position="310"/>
        <end position="328"/>
    </location>
</feature>
<dbReference type="GeneID" id="19301962"/>
<feature type="region of interest" description="Disordered" evidence="1">
    <location>
        <begin position="737"/>
        <end position="799"/>
    </location>
</feature>
<sequence length="799" mass="85240">MFPILAIAVSVVIYAPYIYQFIQHPGETLREVLVKSRATLSAAGFGLIRALTGKATPPEPTVVTEDTPFQDSAVDLPDIIEEVPDLDSGSSATLVNEPMHDESGPPDVSPPLSSEAAVHSQDQVLFPSVWESEKATPDDQVTHEALRSLYVEICEMELAKSRFSFAQVDSRICNLAESIHTTLLGPPDMLERTVLAGYAVLMTYAMALTFLLMAFVYLFPSLTRKSRLVPCKLVRTRAEQIKPSTPATTTAPMHILTAGDVIGQVAPRDAGSAMSQGRAAATTHSRTSSGPTASKSDPPCHVPVETHDNAAPAAASVTTETAPATPAPKVRLPQATPLPGSPRSPKISQEPAPVTLDLEVAFEADKDFSRIFNPDDLVSLGLQSPEIVSSASPSLNPPVAALETPIRPKQRRSSTDVLSRQSGSDSAADATLSPPVKFKCAPPSLDRSPFKVLQFGAQSQDDIAGLAKTDGGEGQSLEALDIATGNAAHYGMPLPSSPAKGQPTPLAEEPSSEALTIAEPGTPAASNVLTAGVAAHETPVTAPAPLLPSGWGDSPMTPSFSSNRAESLDRPDVDRPDSPPRVDSLPRMDVKRMAADWDNRAKEESLRFKSMIPVRKRTRWGGVIEDLPSPTWPIGEKAEDDVHTSSEQSYGSHSRSRSTPATPITPGFDFAPRLPSYIIPARRMPSEFSSDDEDGLEGYFIERHPHGPDPEAGVSWLGREEVRQKMPARLVLYPVPGEAPPPAAAPPPADDRRSSWGGFVRQGWRQSSGVSAVSREGTNTENGALTPCTEAYGHPFSLA</sequence>
<accession>S7Q6W9</accession>
<proteinExistence type="predicted"/>
<evidence type="ECO:0000256" key="2">
    <source>
        <dbReference type="SAM" id="Phobius"/>
    </source>
</evidence>
<feature type="region of interest" description="Disordered" evidence="1">
    <location>
        <begin position="631"/>
        <end position="667"/>
    </location>
</feature>
<protein>
    <submittedName>
        <fullName evidence="3">Uncharacterized protein</fullName>
    </submittedName>
</protein>
<dbReference type="RefSeq" id="XP_007866413.1">
    <property type="nucleotide sequence ID" value="XM_007868222.1"/>
</dbReference>
<feature type="region of interest" description="Disordered" evidence="1">
    <location>
        <begin position="84"/>
        <end position="114"/>
    </location>
</feature>
<keyword evidence="2" id="KW-0812">Transmembrane</keyword>
<feature type="compositionally biased region" description="Pro residues" evidence="1">
    <location>
        <begin position="737"/>
        <end position="748"/>
    </location>
</feature>
<dbReference type="AlphaFoldDB" id="S7Q6W9"/>
<reference evidence="3 4" key="1">
    <citation type="journal article" date="2012" name="Science">
        <title>The Paleozoic origin of enzymatic lignin decomposition reconstructed from 31 fungal genomes.</title>
        <authorList>
            <person name="Floudas D."/>
            <person name="Binder M."/>
            <person name="Riley R."/>
            <person name="Barry K."/>
            <person name="Blanchette R.A."/>
            <person name="Henrissat B."/>
            <person name="Martinez A.T."/>
            <person name="Otillar R."/>
            <person name="Spatafora J.W."/>
            <person name="Yadav J.S."/>
            <person name="Aerts A."/>
            <person name="Benoit I."/>
            <person name="Boyd A."/>
            <person name="Carlson A."/>
            <person name="Copeland A."/>
            <person name="Coutinho P.M."/>
            <person name="de Vries R.P."/>
            <person name="Ferreira P."/>
            <person name="Findley K."/>
            <person name="Foster B."/>
            <person name="Gaskell J."/>
            <person name="Glotzer D."/>
            <person name="Gorecki P."/>
            <person name="Heitman J."/>
            <person name="Hesse C."/>
            <person name="Hori C."/>
            <person name="Igarashi K."/>
            <person name="Jurgens J.A."/>
            <person name="Kallen N."/>
            <person name="Kersten P."/>
            <person name="Kohler A."/>
            <person name="Kuees U."/>
            <person name="Kumar T.K.A."/>
            <person name="Kuo A."/>
            <person name="LaButti K."/>
            <person name="Larrondo L.F."/>
            <person name="Lindquist E."/>
            <person name="Ling A."/>
            <person name="Lombard V."/>
            <person name="Lucas S."/>
            <person name="Lundell T."/>
            <person name="Martin R."/>
            <person name="McLaughlin D.J."/>
            <person name="Morgenstern I."/>
            <person name="Morin E."/>
            <person name="Murat C."/>
            <person name="Nagy L.G."/>
            <person name="Nolan M."/>
            <person name="Ohm R.A."/>
            <person name="Patyshakuliyeva A."/>
            <person name="Rokas A."/>
            <person name="Ruiz-Duenas F.J."/>
            <person name="Sabat G."/>
            <person name="Salamov A."/>
            <person name="Samejima M."/>
            <person name="Schmutz J."/>
            <person name="Slot J.C."/>
            <person name="St John F."/>
            <person name="Stenlid J."/>
            <person name="Sun H."/>
            <person name="Sun S."/>
            <person name="Syed K."/>
            <person name="Tsang A."/>
            <person name="Wiebenga A."/>
            <person name="Young D."/>
            <person name="Pisabarro A."/>
            <person name="Eastwood D.C."/>
            <person name="Martin F."/>
            <person name="Cullen D."/>
            <person name="Grigoriev I.V."/>
            <person name="Hibbett D.S."/>
        </authorList>
    </citation>
    <scope>NUCLEOTIDE SEQUENCE [LARGE SCALE GENOMIC DNA]</scope>
    <source>
        <strain evidence="3 4">ATCC 11539</strain>
    </source>
</reference>
<organism evidence="3 4">
    <name type="scientific">Gloeophyllum trabeum (strain ATCC 11539 / FP-39264 / Madison 617)</name>
    <name type="common">Brown rot fungus</name>
    <dbReference type="NCBI Taxonomy" id="670483"/>
    <lineage>
        <taxon>Eukaryota</taxon>
        <taxon>Fungi</taxon>
        <taxon>Dikarya</taxon>
        <taxon>Basidiomycota</taxon>
        <taxon>Agaricomycotina</taxon>
        <taxon>Agaricomycetes</taxon>
        <taxon>Gloeophyllales</taxon>
        <taxon>Gloeophyllaceae</taxon>
        <taxon>Gloeophyllum</taxon>
    </lineage>
</organism>
<feature type="region of interest" description="Disordered" evidence="1">
    <location>
        <begin position="544"/>
        <end position="585"/>
    </location>
</feature>
<evidence type="ECO:0000313" key="3">
    <source>
        <dbReference type="EMBL" id="EPQ55267.1"/>
    </source>
</evidence>
<feature type="region of interest" description="Disordered" evidence="1">
    <location>
        <begin position="268"/>
        <end position="350"/>
    </location>
</feature>
<feature type="compositionally biased region" description="Polar residues" evidence="1">
    <location>
        <begin position="645"/>
        <end position="662"/>
    </location>
</feature>
<keyword evidence="4" id="KW-1185">Reference proteome</keyword>
<dbReference type="HOGENOM" id="CLU_351974_0_0_1"/>
<feature type="compositionally biased region" description="Basic and acidic residues" evidence="1">
    <location>
        <begin position="566"/>
        <end position="585"/>
    </location>
</feature>
<feature type="compositionally biased region" description="Polar residues" evidence="1">
    <location>
        <begin position="764"/>
        <end position="783"/>
    </location>
</feature>
<feature type="compositionally biased region" description="Polar residues" evidence="1">
    <location>
        <begin position="556"/>
        <end position="565"/>
    </location>
</feature>
<keyword evidence="2" id="KW-0472">Membrane</keyword>